<protein>
    <submittedName>
        <fullName evidence="8">Radical SAM protein</fullName>
    </submittedName>
</protein>
<dbReference type="InterPro" id="IPR007197">
    <property type="entry name" value="rSAM"/>
</dbReference>
<proteinExistence type="inferred from homology"/>
<sequence>MTVTATGVGARIPIASALDPVTLILKLVGDVCNINCYYCFEKRKGGQSDDFDRISIEEVRSALDLMGDRPVAVHLHGGEPLLYGRENMRLLLAELSARDTVTAIQIQTNGVLLDEAWLDLLESSTPAVEIGLSLDGDEQHNSYRVNFADRQTVGQVREAVDLLCRRSLPFGMISVIHDRNVDDPDALFDLVSDIPSLVSLNVVPCYDQGTAPREVPSGNKGLLELIDASDGSVGDSWAVDPQAYVAFLRRFTERWISEGAYRRFNVEPIMSAVRRRRGRAPRMCHYSESKCGHIYTLYPGGRFGSCDELPAANSLLAHDVKKAAATTLDETWATPLGRKQLQVISAPLDECATCSAQSLCGGGCMASRLRMRAVDRAEDYCGYRRAFVFWLDGIMHKLEAQDA</sequence>
<keyword evidence="9" id="KW-1185">Reference proteome</keyword>
<dbReference type="NCBIfam" id="TIGR04085">
    <property type="entry name" value="rSAM_more_4Fe4S"/>
    <property type="match status" value="1"/>
</dbReference>
<evidence type="ECO:0000256" key="5">
    <source>
        <dbReference type="ARBA" id="ARBA00023014"/>
    </source>
</evidence>
<evidence type="ECO:0000313" key="8">
    <source>
        <dbReference type="EMBL" id="UNS95032.1"/>
    </source>
</evidence>
<dbReference type="SFLD" id="SFLDS00029">
    <property type="entry name" value="Radical_SAM"/>
    <property type="match status" value="1"/>
</dbReference>
<evidence type="ECO:0000256" key="1">
    <source>
        <dbReference type="ARBA" id="ARBA00001966"/>
    </source>
</evidence>
<dbReference type="PROSITE" id="PS51918">
    <property type="entry name" value="RADICAL_SAM"/>
    <property type="match status" value="1"/>
</dbReference>
<evidence type="ECO:0000313" key="9">
    <source>
        <dbReference type="Proteomes" id="UP001202244"/>
    </source>
</evidence>
<dbReference type="RefSeq" id="WP_242748363.1">
    <property type="nucleotide sequence ID" value="NZ_CP093846.1"/>
</dbReference>
<dbReference type="Pfam" id="PF04055">
    <property type="entry name" value="Radical_SAM"/>
    <property type="match status" value="1"/>
</dbReference>
<dbReference type="InterPro" id="IPR058240">
    <property type="entry name" value="rSAM_sf"/>
</dbReference>
<evidence type="ECO:0000259" key="7">
    <source>
        <dbReference type="PROSITE" id="PS51918"/>
    </source>
</evidence>
<gene>
    <name evidence="8" type="ORF">MMF93_00050</name>
</gene>
<comment type="similarity">
    <text evidence="6">Belongs to the radical SAM superfamily. Anaerobic sulfatase-maturating enzyme family.</text>
</comment>
<organism evidence="8 9">
    <name type="scientific">Streptomyces tubbatahanensis</name>
    <dbReference type="NCBI Taxonomy" id="2923272"/>
    <lineage>
        <taxon>Bacteria</taxon>
        <taxon>Bacillati</taxon>
        <taxon>Actinomycetota</taxon>
        <taxon>Actinomycetes</taxon>
        <taxon>Kitasatosporales</taxon>
        <taxon>Streptomycetaceae</taxon>
        <taxon>Streptomyces</taxon>
    </lineage>
</organism>
<evidence type="ECO:0000256" key="3">
    <source>
        <dbReference type="ARBA" id="ARBA00022723"/>
    </source>
</evidence>
<reference evidence="8 9" key="1">
    <citation type="journal article" date="2023" name="Microbiol. Spectr.">
        <title>Synergy between Genome Mining, Metabolomics, and Bioinformatics Uncovers Antibacterial Chlorinated Carbazole Alkaloids and Their Biosynthetic Gene Cluster from Streptomyces tubbatahanensis sp. nov., a Novel Actinomycete Isolated from Sulu Sea, Philippines.</title>
        <authorList>
            <person name="Tenebro C.P."/>
            <person name="Trono D.J.V.L."/>
            <person name="Balida L.A.P."/>
            <person name="Bayog L.K.A."/>
            <person name="Bruna J.R."/>
            <person name="Sabido E.M."/>
            <person name="Caspe D.P.C."/>
            <person name="de Los Santos E.L.C."/>
            <person name="Saludes J.P."/>
            <person name="Dalisay D.S."/>
        </authorList>
    </citation>
    <scope>NUCLEOTIDE SEQUENCE [LARGE SCALE GENOMIC DNA]</scope>
    <source>
        <strain evidence="8 9">DSD3025</strain>
    </source>
</reference>
<dbReference type="EMBL" id="CP093846">
    <property type="protein sequence ID" value="UNS95032.1"/>
    <property type="molecule type" value="Genomic_DNA"/>
</dbReference>
<dbReference type="InterPro" id="IPR013785">
    <property type="entry name" value="Aldolase_TIM"/>
</dbReference>
<dbReference type="Gene3D" id="3.20.20.70">
    <property type="entry name" value="Aldolase class I"/>
    <property type="match status" value="1"/>
</dbReference>
<dbReference type="Proteomes" id="UP001202244">
    <property type="component" value="Chromosome"/>
</dbReference>
<feature type="domain" description="Radical SAM core" evidence="7">
    <location>
        <begin position="17"/>
        <end position="248"/>
    </location>
</feature>
<dbReference type="SUPFAM" id="SSF102114">
    <property type="entry name" value="Radical SAM enzymes"/>
    <property type="match status" value="1"/>
</dbReference>
<evidence type="ECO:0000256" key="2">
    <source>
        <dbReference type="ARBA" id="ARBA00022691"/>
    </source>
</evidence>
<dbReference type="InterPro" id="IPR023885">
    <property type="entry name" value="4Fe4S-binding_SPASM_dom"/>
</dbReference>
<accession>A0ABY3XKT3</accession>
<evidence type="ECO:0000256" key="4">
    <source>
        <dbReference type="ARBA" id="ARBA00023004"/>
    </source>
</evidence>
<keyword evidence="5" id="KW-0411">Iron-sulfur</keyword>
<dbReference type="PANTHER" id="PTHR43273">
    <property type="entry name" value="ANAEROBIC SULFATASE-MATURATING ENZYME HOMOLOG ASLB-RELATED"/>
    <property type="match status" value="1"/>
</dbReference>
<dbReference type="PANTHER" id="PTHR43273:SF3">
    <property type="entry name" value="ANAEROBIC SULFATASE-MATURATING ENZYME HOMOLOG ASLB-RELATED"/>
    <property type="match status" value="1"/>
</dbReference>
<name>A0ABY3XKT3_9ACTN</name>
<dbReference type="SFLD" id="SFLDG01386">
    <property type="entry name" value="main_SPASM_domain-containing"/>
    <property type="match status" value="1"/>
</dbReference>
<keyword evidence="2" id="KW-0949">S-adenosyl-L-methionine</keyword>
<dbReference type="CDD" id="cd01335">
    <property type="entry name" value="Radical_SAM"/>
    <property type="match status" value="1"/>
</dbReference>
<dbReference type="InterPro" id="IPR023867">
    <property type="entry name" value="Sulphatase_maturase_rSAM"/>
</dbReference>
<comment type="cofactor">
    <cofactor evidence="1">
        <name>[4Fe-4S] cluster</name>
        <dbReference type="ChEBI" id="CHEBI:49883"/>
    </cofactor>
</comment>
<keyword evidence="4" id="KW-0408">Iron</keyword>
<keyword evidence="3" id="KW-0479">Metal-binding</keyword>
<dbReference type="SFLD" id="SFLDG01067">
    <property type="entry name" value="SPASM/twitch_domain_containing"/>
    <property type="match status" value="1"/>
</dbReference>
<dbReference type="SFLD" id="SFLDG01072">
    <property type="entry name" value="dehydrogenase_like"/>
    <property type="match status" value="1"/>
</dbReference>
<evidence type="ECO:0000256" key="6">
    <source>
        <dbReference type="ARBA" id="ARBA00023601"/>
    </source>
</evidence>